<evidence type="ECO:0000256" key="8">
    <source>
        <dbReference type="PROSITE-ProRule" id="PRU01360"/>
    </source>
</evidence>
<evidence type="ECO:0000256" key="3">
    <source>
        <dbReference type="ARBA" id="ARBA00022452"/>
    </source>
</evidence>
<feature type="domain" description="TonB-dependent receptor-like beta-barrel" evidence="11">
    <location>
        <begin position="464"/>
        <end position="840"/>
    </location>
</feature>
<evidence type="ECO:0000256" key="9">
    <source>
        <dbReference type="RuleBase" id="RU003357"/>
    </source>
</evidence>
<comment type="similarity">
    <text evidence="8 9">Belongs to the TonB-dependent receptor family.</text>
</comment>
<name>A0A5P2G476_9BACT</name>
<evidence type="ECO:0000256" key="2">
    <source>
        <dbReference type="ARBA" id="ARBA00022448"/>
    </source>
</evidence>
<keyword evidence="6 8" id="KW-0472">Membrane</keyword>
<keyword evidence="2 8" id="KW-0813">Transport</keyword>
<dbReference type="InterPro" id="IPR039426">
    <property type="entry name" value="TonB-dep_rcpt-like"/>
</dbReference>
<evidence type="ECO:0000256" key="6">
    <source>
        <dbReference type="ARBA" id="ARBA00023136"/>
    </source>
</evidence>
<keyword evidence="4 8" id="KW-0812">Transmembrane</keyword>
<sequence>MKKCLCIIFLLFAIKSINAQKLKLIGKVIDAESKFPIIGVDIKVNNGNGKTATDSIGEFSVAIDKGNTLTASILGYKNKTVAIQQDTVTIFLQQDPKQLTDVVVTALGISRQTRALGYSVQSLSNKQFATNPAPNLVNDLSGKVAGVQITNGGAGVGSTSRIVIRGETSLSGTNQPLFVVDGVPINNETYFNDAIEGDANQGTWAETDWGNGAADINPNDIASISVLKGGAAAALYGSRAANGAIVLTTKKGSKHNGEVGVTITTGTTFENPLRLPKIQGEYGAGNGTADYHYTNGTNSYENNIGNFGHKFDGSYKVVQFNSPVAGTPYEAGDVVALKAAGIDPSTATPTLWEAHPDNFKNFLQTGITNTNNVSISNATDKGSYNFSFGNMVNKGLLPNSDYNRYSLAFRAENHLTDKLTLNVFLNYINTFSHERPNIGYGSESVMYSFFGVDGMPVNVDLNALKNKRWQYGQDNRTQFNYWANHDNPYVTMYENTNSFKKNRFLGNASLNYAFNPHWNLMVRTGSDFYQDNREGKRAFGTLRFPSGGFRTDDITYFENNTDFLVTYNNNTANKDFEYKISAGANRFMQNITYSRNVANSLIVPDLYNFSNASTYLTPELVKQNKEIYSAYAFANLSYKRLLYLDVTARNDWSSTLPIDHNTYFYPSASLSAIISNMVHLPSAISYLKLRGSVAQSGMDATPYSIMNTYTTNNPFDGSPLTTANSILANNNLKAAKTTTTEFGFESHFFGNLFGIDFTYYNNNTVNDIIQLPVPASSGYSNAYVNGGKINNRGIEILLTANPIRTENGLNWTTSFNFSHNVGYVRSLPDGITTYKYLDITQYDRTQRSIQYNAVVGERLGNMYGRVFERDANGKIIYSNGLPTYTGEDNRKLLGNYHPDFILGWNNDFTLKNWDLGFTWDLHKGGKYYSYTELGLYNDGLGKNTLAGRETGIIGDGVNADGTANTTSVSAATWYQSGYYNANIAEPFMYNLTYLKLREVNLGYNFNHVFGPSSNAGLKVAFIARNVLLFTQNKDVDPETLALRGSQVMPGVEFLSVPSSRSIGFSATLHF</sequence>
<evidence type="ECO:0000256" key="1">
    <source>
        <dbReference type="ARBA" id="ARBA00004571"/>
    </source>
</evidence>
<feature type="chain" id="PRO_5024365333" evidence="10">
    <location>
        <begin position="20"/>
        <end position="1070"/>
    </location>
</feature>
<feature type="signal peptide" evidence="10">
    <location>
        <begin position="1"/>
        <end position="19"/>
    </location>
</feature>
<evidence type="ECO:0000259" key="12">
    <source>
        <dbReference type="Pfam" id="PF07715"/>
    </source>
</evidence>
<dbReference type="Gene3D" id="2.60.40.1120">
    <property type="entry name" value="Carboxypeptidase-like, regulatory domain"/>
    <property type="match status" value="1"/>
</dbReference>
<dbReference type="EMBL" id="CP044016">
    <property type="protein sequence ID" value="QES90636.1"/>
    <property type="molecule type" value="Genomic_DNA"/>
</dbReference>
<dbReference type="InterPro" id="IPR012910">
    <property type="entry name" value="Plug_dom"/>
</dbReference>
<evidence type="ECO:0000256" key="5">
    <source>
        <dbReference type="ARBA" id="ARBA00023077"/>
    </source>
</evidence>
<dbReference type="NCBIfam" id="TIGR04056">
    <property type="entry name" value="OMP_RagA_SusC"/>
    <property type="match status" value="1"/>
</dbReference>
<dbReference type="PROSITE" id="PS52016">
    <property type="entry name" value="TONB_DEPENDENT_REC_3"/>
    <property type="match status" value="1"/>
</dbReference>
<dbReference type="InterPro" id="IPR037066">
    <property type="entry name" value="Plug_dom_sf"/>
</dbReference>
<evidence type="ECO:0000259" key="11">
    <source>
        <dbReference type="Pfam" id="PF00593"/>
    </source>
</evidence>
<comment type="subcellular location">
    <subcellularLocation>
        <location evidence="1 8">Cell outer membrane</location>
        <topology evidence="1 8">Multi-pass membrane protein</topology>
    </subcellularLocation>
</comment>
<dbReference type="Pfam" id="PF07715">
    <property type="entry name" value="Plug"/>
    <property type="match status" value="1"/>
</dbReference>
<dbReference type="Pfam" id="PF13715">
    <property type="entry name" value="CarbopepD_reg_2"/>
    <property type="match status" value="1"/>
</dbReference>
<dbReference type="OrthoDB" id="9768177at2"/>
<dbReference type="KEGG" id="arac:E0W69_018900"/>
<dbReference type="SUPFAM" id="SSF49464">
    <property type="entry name" value="Carboxypeptidase regulatory domain-like"/>
    <property type="match status" value="1"/>
</dbReference>
<protein>
    <submittedName>
        <fullName evidence="13">SusC/RagA family TonB-linked outer membrane protein</fullName>
    </submittedName>
</protein>
<feature type="domain" description="TonB-dependent receptor plug" evidence="12">
    <location>
        <begin position="115"/>
        <end position="244"/>
    </location>
</feature>
<dbReference type="Gene3D" id="2.170.130.10">
    <property type="entry name" value="TonB-dependent receptor, plug domain"/>
    <property type="match status" value="1"/>
</dbReference>
<evidence type="ECO:0000256" key="4">
    <source>
        <dbReference type="ARBA" id="ARBA00022692"/>
    </source>
</evidence>
<gene>
    <name evidence="13" type="ORF">E0W69_018900</name>
</gene>
<proteinExistence type="inferred from homology"/>
<dbReference type="GO" id="GO:0009279">
    <property type="term" value="C:cell outer membrane"/>
    <property type="evidence" value="ECO:0007669"/>
    <property type="project" value="UniProtKB-SubCell"/>
</dbReference>
<dbReference type="InterPro" id="IPR036942">
    <property type="entry name" value="Beta-barrel_TonB_sf"/>
</dbReference>
<dbReference type="Proteomes" id="UP000292424">
    <property type="component" value="Chromosome"/>
</dbReference>
<dbReference type="NCBIfam" id="TIGR04057">
    <property type="entry name" value="SusC_RagA_signa"/>
    <property type="match status" value="1"/>
</dbReference>
<dbReference type="InterPro" id="IPR023997">
    <property type="entry name" value="TonB-dep_OMP_SusC/RagA_CS"/>
</dbReference>
<accession>A0A5P2G476</accession>
<dbReference type="InterPro" id="IPR023996">
    <property type="entry name" value="TonB-dep_OMP_SusC/RagA"/>
</dbReference>
<dbReference type="InterPro" id="IPR008969">
    <property type="entry name" value="CarboxyPept-like_regulatory"/>
</dbReference>
<evidence type="ECO:0000256" key="7">
    <source>
        <dbReference type="ARBA" id="ARBA00023237"/>
    </source>
</evidence>
<dbReference type="SUPFAM" id="SSF56935">
    <property type="entry name" value="Porins"/>
    <property type="match status" value="1"/>
</dbReference>
<evidence type="ECO:0000256" key="10">
    <source>
        <dbReference type="SAM" id="SignalP"/>
    </source>
</evidence>
<dbReference type="Pfam" id="PF00593">
    <property type="entry name" value="TonB_dep_Rec_b-barrel"/>
    <property type="match status" value="1"/>
</dbReference>
<keyword evidence="10" id="KW-0732">Signal</keyword>
<dbReference type="Gene3D" id="2.40.170.20">
    <property type="entry name" value="TonB-dependent receptor, beta-barrel domain"/>
    <property type="match status" value="1"/>
</dbReference>
<dbReference type="AlphaFoldDB" id="A0A5P2G476"/>
<dbReference type="InterPro" id="IPR000531">
    <property type="entry name" value="Beta-barrel_TonB"/>
</dbReference>
<evidence type="ECO:0000313" key="13">
    <source>
        <dbReference type="EMBL" id="QES90636.1"/>
    </source>
</evidence>
<dbReference type="RefSeq" id="WP_131331622.1">
    <property type="nucleotide sequence ID" value="NZ_CP044016.1"/>
</dbReference>
<keyword evidence="14" id="KW-1185">Reference proteome</keyword>
<reference evidence="13 14" key="1">
    <citation type="submission" date="2019-09" db="EMBL/GenBank/DDBJ databases">
        <title>Complete genome sequence of Arachidicoccus sp. B3-10 isolated from apple orchard soil.</title>
        <authorList>
            <person name="Kim H.S."/>
            <person name="Han K.-I."/>
            <person name="Suh M.K."/>
            <person name="Lee K.C."/>
            <person name="Eom M.K."/>
            <person name="Kim J.-S."/>
            <person name="Kang S.W."/>
            <person name="Sin Y."/>
            <person name="Lee J.-S."/>
        </authorList>
    </citation>
    <scope>NUCLEOTIDE SEQUENCE [LARGE SCALE GENOMIC DNA]</scope>
    <source>
        <strain evidence="13 14">B3-10</strain>
    </source>
</reference>
<keyword evidence="7 8" id="KW-0998">Cell outer membrane</keyword>
<keyword evidence="3 8" id="KW-1134">Transmembrane beta strand</keyword>
<keyword evidence="5 9" id="KW-0798">TonB box</keyword>
<evidence type="ECO:0000313" key="14">
    <source>
        <dbReference type="Proteomes" id="UP000292424"/>
    </source>
</evidence>
<organism evidence="13 14">
    <name type="scientific">Rhizosphaericola mali</name>
    <dbReference type="NCBI Taxonomy" id="2545455"/>
    <lineage>
        <taxon>Bacteria</taxon>
        <taxon>Pseudomonadati</taxon>
        <taxon>Bacteroidota</taxon>
        <taxon>Chitinophagia</taxon>
        <taxon>Chitinophagales</taxon>
        <taxon>Chitinophagaceae</taxon>
        <taxon>Rhizosphaericola</taxon>
    </lineage>
</organism>